<dbReference type="KEGG" id="rcp:RCAP_rcc01082"/>
<name>D5AR36_RHOCB</name>
<dbReference type="InterPro" id="IPR015393">
    <property type="entry name" value="DUF1972"/>
</dbReference>
<evidence type="ECO:0000313" key="2">
    <source>
        <dbReference type="EMBL" id="ADE84842.1"/>
    </source>
</evidence>
<sequence length="397" mass="43612">MGTSGSRSTRRLRLAIIGSVGVPGRYGGFETLVENLATLAPGLAPDMELTIYCSARAYPQRAASFHGAKLRYLPLNANGAQSIPYDILSLAWAVLSRVDVVLVLGVSGAVAIPLFRRLGGARIVTNVDGIEWKREKWRGLSRWILRLSERLAARHSHAVIADNDHIAAHIRESYGVDCETIAYGGDHALAPEADPARLADLPAGYALSICRIEPENNVRMILEAFAQRPGVPLVLIGNWAASDYGRALRDRFGTLRHLFLLDPIYDLGQLKAIREQARFYVHGHSAGGTNPSLVEAMQFHEDILAFDCGFNRATTENGALFFQNCDDLGALIDALRAGTRGCGAGAMKEIADRRYAWSVVAQQYFRLVRRMWDEKRAGITSGPQKGYPRRADGIEKE</sequence>
<dbReference type="OrthoDB" id="9792269at2"/>
<dbReference type="GO" id="GO:0016757">
    <property type="term" value="F:glycosyltransferase activity"/>
    <property type="evidence" value="ECO:0007669"/>
    <property type="project" value="UniProtKB-KW"/>
</dbReference>
<dbReference type="EMBL" id="CP001312">
    <property type="protein sequence ID" value="ADE84842.1"/>
    <property type="molecule type" value="Genomic_DNA"/>
</dbReference>
<dbReference type="STRING" id="272942.RCAP_rcc01082"/>
<keyword evidence="3" id="KW-1185">Reference proteome</keyword>
<evidence type="ECO:0000313" key="3">
    <source>
        <dbReference type="Proteomes" id="UP000002361"/>
    </source>
</evidence>
<feature type="domain" description="DUF1972" evidence="1">
    <location>
        <begin position="15"/>
        <end position="186"/>
    </location>
</feature>
<dbReference type="Pfam" id="PF09314">
    <property type="entry name" value="DUF1972"/>
    <property type="match status" value="1"/>
</dbReference>
<dbReference type="SUPFAM" id="SSF53756">
    <property type="entry name" value="UDP-Glycosyltransferase/glycogen phosphorylase"/>
    <property type="match status" value="1"/>
</dbReference>
<accession>D5AR36</accession>
<dbReference type="HOGENOM" id="CLU_009583_3_0_5"/>
<dbReference type="AlphaFoldDB" id="D5AR36"/>
<dbReference type="EC" id="2.4.1.-" evidence="2"/>
<keyword evidence="2" id="KW-0808">Transferase</keyword>
<dbReference type="eggNOG" id="COG0438">
    <property type="taxonomic scope" value="Bacteria"/>
</dbReference>
<proteinExistence type="predicted"/>
<dbReference type="Proteomes" id="UP000002361">
    <property type="component" value="Chromosome"/>
</dbReference>
<dbReference type="RefSeq" id="WP_013066821.1">
    <property type="nucleotide sequence ID" value="NC_014034.1"/>
</dbReference>
<evidence type="ECO:0000259" key="1">
    <source>
        <dbReference type="Pfam" id="PF09314"/>
    </source>
</evidence>
<protein>
    <submittedName>
        <fullName evidence="2">Glycosyl transferase, group 1</fullName>
        <ecNumber evidence="2">2.4.1.-</ecNumber>
    </submittedName>
</protein>
<reference evidence="2 3" key="2">
    <citation type="journal article" date="2010" name="J. Bacteriol.">
        <title>Complete genome sequence of the photosynthetic purple nonsulfur bacterium Rhodobacter capsulatus SB 1003.</title>
        <authorList>
            <person name="Strnad H."/>
            <person name="Lapidus A."/>
            <person name="Paces J."/>
            <person name="Ulbrich P."/>
            <person name="Vlcek C."/>
            <person name="Paces V."/>
            <person name="Haselkorn R."/>
        </authorList>
    </citation>
    <scope>NUCLEOTIDE SEQUENCE [LARGE SCALE GENOMIC DNA]</scope>
    <source>
        <strain evidence="3">ATCC BAA-309 / NBRC 16581 / SB1003</strain>
    </source>
</reference>
<dbReference type="CAZy" id="GT4">
    <property type="family name" value="Glycosyltransferase Family 4"/>
</dbReference>
<keyword evidence="2" id="KW-0328">Glycosyltransferase</keyword>
<dbReference type="Gene3D" id="3.40.50.2000">
    <property type="entry name" value="Glycogen Phosphorylase B"/>
    <property type="match status" value="2"/>
</dbReference>
<gene>
    <name evidence="2" type="ordered locus">RCAP_rcc01082</name>
</gene>
<reference key="1">
    <citation type="submission" date="2008-12" db="EMBL/GenBank/DDBJ databases">
        <title>Complete genome sequence of Rhodobacter capsulatus SB1003.</title>
        <authorList>
            <person name="Strnad H."/>
            <person name="Lapidus A."/>
            <person name="Vlcek C."/>
            <person name="Ulbrich P."/>
            <person name="Paces J."/>
            <person name="Maltsev N."/>
            <person name="Kumar V."/>
            <person name="Kogan Y."/>
            <person name="Milgram A."/>
            <person name="Rebrekov D."/>
            <person name="Mazur M."/>
            <person name="Cox R."/>
            <person name="Kyrpides N."/>
            <person name="Kolar M."/>
            <person name="Sachova J."/>
            <person name="Ridl J."/>
            <person name="Ivanova N."/>
            <person name="Kapatral V."/>
            <person name="Los T."/>
            <person name="Lykidis A."/>
            <person name="Mikhailova N."/>
            <person name="Reznik G."/>
            <person name="Vasieva O."/>
            <person name="Fonstein M."/>
            <person name="Paces V."/>
            <person name="Haselkorn R."/>
        </authorList>
    </citation>
    <scope>NUCLEOTIDE SEQUENCE</scope>
    <source>
        <strain>SB1003</strain>
    </source>
</reference>
<organism evidence="2 3">
    <name type="scientific">Rhodobacter capsulatus (strain ATCC BAA-309 / NBRC 16581 / SB1003)</name>
    <dbReference type="NCBI Taxonomy" id="272942"/>
    <lineage>
        <taxon>Bacteria</taxon>
        <taxon>Pseudomonadati</taxon>
        <taxon>Pseudomonadota</taxon>
        <taxon>Alphaproteobacteria</taxon>
        <taxon>Rhodobacterales</taxon>
        <taxon>Rhodobacter group</taxon>
        <taxon>Rhodobacter</taxon>
    </lineage>
</organism>
<dbReference type="GeneID" id="31490003"/>